<dbReference type="GO" id="GO:0005509">
    <property type="term" value="F:calcium ion binding"/>
    <property type="evidence" value="ECO:0007669"/>
    <property type="project" value="InterPro"/>
</dbReference>
<accession>A0AAD9DI13</accession>
<dbReference type="PANTHER" id="PTHR31407:SF16">
    <property type="entry name" value="PSBP DOMAIN-CONTAINING PROTEIN 7, CHLOROPLASTIC"/>
    <property type="match status" value="1"/>
</dbReference>
<keyword evidence="3" id="KW-1185">Reference proteome</keyword>
<evidence type="ECO:0000313" key="2">
    <source>
        <dbReference type="EMBL" id="KAK1746338.1"/>
    </source>
</evidence>
<dbReference type="GO" id="GO:0019898">
    <property type="term" value="C:extrinsic component of membrane"/>
    <property type="evidence" value="ECO:0007669"/>
    <property type="project" value="InterPro"/>
</dbReference>
<reference evidence="2" key="1">
    <citation type="submission" date="2023-06" db="EMBL/GenBank/DDBJ databases">
        <title>Survivors Of The Sea: Transcriptome response of Skeletonema marinoi to long-term dormancy.</title>
        <authorList>
            <person name="Pinder M.I.M."/>
            <person name="Kourtchenko O."/>
            <person name="Robertson E.K."/>
            <person name="Larsson T."/>
            <person name="Maumus F."/>
            <person name="Osuna-Cruz C.M."/>
            <person name="Vancaester E."/>
            <person name="Stenow R."/>
            <person name="Vandepoele K."/>
            <person name="Ploug H."/>
            <person name="Bruchert V."/>
            <person name="Godhe A."/>
            <person name="Topel M."/>
        </authorList>
    </citation>
    <scope>NUCLEOTIDE SEQUENCE</scope>
    <source>
        <strain evidence="2">R05AC</strain>
    </source>
</reference>
<evidence type="ECO:0000313" key="3">
    <source>
        <dbReference type="Proteomes" id="UP001224775"/>
    </source>
</evidence>
<dbReference type="Gene3D" id="3.40.1000.10">
    <property type="entry name" value="Mog1/PsbP, alpha/beta/alpha sandwich"/>
    <property type="match status" value="1"/>
</dbReference>
<proteinExistence type="predicted"/>
<dbReference type="Pfam" id="PF01789">
    <property type="entry name" value="PsbP"/>
    <property type="match status" value="1"/>
</dbReference>
<organism evidence="2 3">
    <name type="scientific">Skeletonema marinoi</name>
    <dbReference type="NCBI Taxonomy" id="267567"/>
    <lineage>
        <taxon>Eukaryota</taxon>
        <taxon>Sar</taxon>
        <taxon>Stramenopiles</taxon>
        <taxon>Ochrophyta</taxon>
        <taxon>Bacillariophyta</taxon>
        <taxon>Coscinodiscophyceae</taxon>
        <taxon>Thalassiosirophycidae</taxon>
        <taxon>Thalassiosirales</taxon>
        <taxon>Skeletonemataceae</taxon>
        <taxon>Skeletonema</taxon>
        <taxon>Skeletonema marinoi-dohrnii complex</taxon>
    </lineage>
</organism>
<dbReference type="InterPro" id="IPR016123">
    <property type="entry name" value="Mog1/PsbP_a/b/a-sand"/>
</dbReference>
<dbReference type="AlphaFoldDB" id="A0AAD9DI13"/>
<dbReference type="EMBL" id="JATAAI010000004">
    <property type="protein sequence ID" value="KAK1746338.1"/>
    <property type="molecule type" value="Genomic_DNA"/>
</dbReference>
<dbReference type="PANTHER" id="PTHR31407">
    <property type="match status" value="1"/>
</dbReference>
<dbReference type="GO" id="GO:0015979">
    <property type="term" value="P:photosynthesis"/>
    <property type="evidence" value="ECO:0007669"/>
    <property type="project" value="InterPro"/>
</dbReference>
<gene>
    <name evidence="2" type="ORF">QTG54_002945</name>
</gene>
<dbReference type="GO" id="GO:0009523">
    <property type="term" value="C:photosystem II"/>
    <property type="evidence" value="ECO:0007669"/>
    <property type="project" value="InterPro"/>
</dbReference>
<feature type="domain" description="PsbP C-terminal" evidence="1">
    <location>
        <begin position="90"/>
        <end position="222"/>
    </location>
</feature>
<dbReference type="SUPFAM" id="SSF55724">
    <property type="entry name" value="Mog1p/PsbP-like"/>
    <property type="match status" value="1"/>
</dbReference>
<name>A0AAD9DI13_9STRA</name>
<sequence length="241" mass="26443">MLTHKTYQLETNITIIMGRFINLILAAAPLTVSGFSVPNGEVVSRRESFAKAASVIGGTIAAGGLVMPSAASATVTDETPIVTTRQGGLLEKYQDSRGWKIMAPSGWNGFDGEVGAYDKKWQDLVDPFDNIKLSSTPVKSTTTSIDILGPVEEVGASLAGKRDAKLIAALERQTEGILFYTFDFALNDGTHQLLLLCVHKGKIWSLDASTREKRYSKRKDCTTTFWDLSCQSYRKQWNEVL</sequence>
<dbReference type="InterPro" id="IPR002683">
    <property type="entry name" value="PsbP_C"/>
</dbReference>
<protein>
    <submittedName>
        <fullName evidence="2">Mitochondrial proton/calcium exchanger protein</fullName>
    </submittedName>
</protein>
<dbReference type="Proteomes" id="UP001224775">
    <property type="component" value="Unassembled WGS sequence"/>
</dbReference>
<comment type="caution">
    <text evidence="2">The sequence shown here is derived from an EMBL/GenBank/DDBJ whole genome shotgun (WGS) entry which is preliminary data.</text>
</comment>
<evidence type="ECO:0000259" key="1">
    <source>
        <dbReference type="Pfam" id="PF01789"/>
    </source>
</evidence>